<dbReference type="Proteomes" id="UP000095767">
    <property type="component" value="Unassembled WGS sequence"/>
</dbReference>
<dbReference type="FunFam" id="1.20.1280.50:FF:000008">
    <property type="entry name" value="F-box only protein 6"/>
    <property type="match status" value="1"/>
</dbReference>
<dbReference type="SMART" id="SM00256">
    <property type="entry name" value="FBOX"/>
    <property type="match status" value="1"/>
</dbReference>
<organism evidence="3 4">
    <name type="scientific">Dichanthelium oligosanthes</name>
    <dbReference type="NCBI Taxonomy" id="888268"/>
    <lineage>
        <taxon>Eukaryota</taxon>
        <taxon>Viridiplantae</taxon>
        <taxon>Streptophyta</taxon>
        <taxon>Embryophyta</taxon>
        <taxon>Tracheophyta</taxon>
        <taxon>Spermatophyta</taxon>
        <taxon>Magnoliopsida</taxon>
        <taxon>Liliopsida</taxon>
        <taxon>Poales</taxon>
        <taxon>Poaceae</taxon>
        <taxon>PACMAD clade</taxon>
        <taxon>Panicoideae</taxon>
        <taxon>Panicodae</taxon>
        <taxon>Paniceae</taxon>
        <taxon>Dichantheliinae</taxon>
        <taxon>Dichanthelium</taxon>
    </lineage>
</organism>
<dbReference type="PROSITE" id="PS50181">
    <property type="entry name" value="FBOX"/>
    <property type="match status" value="1"/>
</dbReference>
<dbReference type="Pfam" id="PF00646">
    <property type="entry name" value="F-box"/>
    <property type="match status" value="1"/>
</dbReference>
<sequence>LPEDVIFDVLARLPVKTLCRFRCVCKGWHALISDPAFAAAQRSRAAPLVAGHRFGRAVSGEYKVVRCSRYRCLTRHDRRPLEITTVGASGEPTWRRLPAQPAFTCSCHGCTAAVNGVLHFLTGHPFAPTCRSHVARLDLESEQWKPKIEAPATEWPKEEDRWETTIGELKGTLSMVETIRSHLDGTYANVWLLVDPKKSIWVKEYTIHMPRTVSLVEPLEVLGDGTAIEHTRDRVHDREENVCTSF</sequence>
<dbReference type="InterPro" id="IPR017451">
    <property type="entry name" value="F-box-assoc_interact_dom"/>
</dbReference>
<dbReference type="STRING" id="888268.A0A1E5UIV1"/>
<dbReference type="PANTHER" id="PTHR31111:SF136">
    <property type="entry name" value="F-BOX ASSOCIATED DOMAIN-CONTAINING PROTEIN"/>
    <property type="match status" value="1"/>
</dbReference>
<reference evidence="3 4" key="1">
    <citation type="submission" date="2016-09" db="EMBL/GenBank/DDBJ databases">
        <title>The draft genome of Dichanthelium oligosanthes: A C3 panicoid grass species.</title>
        <authorList>
            <person name="Studer A.J."/>
            <person name="Schnable J.C."/>
            <person name="Brutnell T.P."/>
        </authorList>
    </citation>
    <scope>NUCLEOTIDE SEQUENCE [LARGE SCALE GENOMIC DNA]</scope>
    <source>
        <strain evidence="4">cv. Kellogg 1175</strain>
        <tissue evidence="3">Leaf</tissue>
    </source>
</reference>
<dbReference type="InterPro" id="IPR013187">
    <property type="entry name" value="F-box-assoc_dom_typ3"/>
</dbReference>
<dbReference type="PANTHER" id="PTHR31111">
    <property type="entry name" value="BNAA05G37150D PROTEIN-RELATED"/>
    <property type="match status" value="1"/>
</dbReference>
<feature type="domain" description="F-box" evidence="2">
    <location>
        <begin position="1"/>
        <end position="40"/>
    </location>
</feature>
<dbReference type="Pfam" id="PF08268">
    <property type="entry name" value="FBA_3"/>
    <property type="match status" value="1"/>
</dbReference>
<dbReference type="OrthoDB" id="695600at2759"/>
<dbReference type="Gene3D" id="1.20.1280.50">
    <property type="match status" value="1"/>
</dbReference>
<dbReference type="InterPro" id="IPR036047">
    <property type="entry name" value="F-box-like_dom_sf"/>
</dbReference>
<dbReference type="AlphaFoldDB" id="A0A1E5UIV1"/>
<comment type="caution">
    <text evidence="3">The sequence shown here is derived from an EMBL/GenBank/DDBJ whole genome shotgun (WGS) entry which is preliminary data.</text>
</comment>
<accession>A0A1E5UIV1</accession>
<keyword evidence="1" id="KW-0677">Repeat</keyword>
<dbReference type="CDD" id="cd22157">
    <property type="entry name" value="F-box_AtFBW1-like"/>
    <property type="match status" value="1"/>
</dbReference>
<dbReference type="EMBL" id="LWDX02075732">
    <property type="protein sequence ID" value="OEL12803.1"/>
    <property type="molecule type" value="Genomic_DNA"/>
</dbReference>
<proteinExistence type="predicted"/>
<evidence type="ECO:0000313" key="3">
    <source>
        <dbReference type="EMBL" id="OEL12803.1"/>
    </source>
</evidence>
<feature type="non-terminal residue" evidence="3">
    <location>
        <position position="1"/>
    </location>
</feature>
<protein>
    <recommendedName>
        <fullName evidence="2">F-box domain-containing protein</fullName>
    </recommendedName>
</protein>
<evidence type="ECO:0000313" key="4">
    <source>
        <dbReference type="Proteomes" id="UP000095767"/>
    </source>
</evidence>
<dbReference type="NCBIfam" id="TIGR01640">
    <property type="entry name" value="F_box_assoc_1"/>
    <property type="match status" value="1"/>
</dbReference>
<dbReference type="SUPFAM" id="SSF81383">
    <property type="entry name" value="F-box domain"/>
    <property type="match status" value="1"/>
</dbReference>
<dbReference type="InterPro" id="IPR001810">
    <property type="entry name" value="F-box_dom"/>
</dbReference>
<keyword evidence="4" id="KW-1185">Reference proteome</keyword>
<evidence type="ECO:0000259" key="2">
    <source>
        <dbReference type="PROSITE" id="PS50181"/>
    </source>
</evidence>
<name>A0A1E5UIV1_9POAL</name>
<evidence type="ECO:0000256" key="1">
    <source>
        <dbReference type="ARBA" id="ARBA00022737"/>
    </source>
</evidence>
<gene>
    <name evidence="3" type="ORF">BAE44_0026175</name>
</gene>